<dbReference type="RefSeq" id="WP_022939188.1">
    <property type="nucleotide sequence ID" value="NZ_CABKRQ010000008.1"/>
</dbReference>
<keyword evidence="7 8" id="KW-0464">Manganese</keyword>
<feature type="transmembrane region" description="Helical" evidence="8">
    <location>
        <begin position="6"/>
        <end position="27"/>
    </location>
</feature>
<dbReference type="HAMAP" id="MF_01521">
    <property type="entry name" value="MntP_pump"/>
    <property type="match status" value="1"/>
</dbReference>
<evidence type="ECO:0000256" key="5">
    <source>
        <dbReference type="ARBA" id="ARBA00023065"/>
    </source>
</evidence>
<sequence length="182" mass="19928">MSSFDLLLLGLALAMDAFAVSIAKGMVIRRYLLPNAFKIAFFFAFFQGLMPFLGFMFGCIFDERLTAVSHLLSFLILTFLGIQMIRSHEEPDDCLDIKNILVLAVATSLDAMAAGLSLAFLEVDIIIAILYIMAVTFCLCFAGAILGKKLNKILKNKATMFGGLLLIFIGIKIIIDQISSLG</sequence>
<evidence type="ECO:0000256" key="6">
    <source>
        <dbReference type="ARBA" id="ARBA00023136"/>
    </source>
</evidence>
<dbReference type="STRING" id="1034346.GCA_000313565_02905"/>
<keyword evidence="2 8" id="KW-1003">Cell membrane</keyword>
<evidence type="ECO:0000313" key="10">
    <source>
        <dbReference type="Proteomes" id="UP000247612"/>
    </source>
</evidence>
<dbReference type="AlphaFoldDB" id="A0A318LAA0"/>
<dbReference type="GeneID" id="94440661"/>
<dbReference type="EMBL" id="QJKH01000007">
    <property type="protein sequence ID" value="PXX78607.1"/>
    <property type="molecule type" value="Genomic_DNA"/>
</dbReference>
<gene>
    <name evidence="8" type="primary">mntP</name>
    <name evidence="9" type="ORF">DES51_107148</name>
</gene>
<evidence type="ECO:0000313" key="9">
    <source>
        <dbReference type="EMBL" id="PXX78607.1"/>
    </source>
</evidence>
<comment type="subcellular location">
    <subcellularLocation>
        <location evidence="8">Cell membrane</location>
        <topology evidence="8">Multi-pass membrane protein</topology>
    </subcellularLocation>
</comment>
<proteinExistence type="inferred from homology"/>
<feature type="transmembrane region" description="Helical" evidence="8">
    <location>
        <begin position="158"/>
        <end position="175"/>
    </location>
</feature>
<dbReference type="PANTHER" id="PTHR35529">
    <property type="entry name" value="MANGANESE EFFLUX PUMP MNTP-RELATED"/>
    <property type="match status" value="1"/>
</dbReference>
<evidence type="ECO:0000256" key="8">
    <source>
        <dbReference type="HAMAP-Rule" id="MF_01521"/>
    </source>
</evidence>
<feature type="transmembrane region" description="Helical" evidence="8">
    <location>
        <begin position="125"/>
        <end position="146"/>
    </location>
</feature>
<dbReference type="Pfam" id="PF02659">
    <property type="entry name" value="Mntp"/>
    <property type="match status" value="1"/>
</dbReference>
<comment type="function">
    <text evidence="8">Probably functions as a manganese efflux pump.</text>
</comment>
<accession>A0A318LAA0</accession>
<keyword evidence="1 8" id="KW-0813">Transport</keyword>
<dbReference type="OrthoDB" id="9811590at2"/>
<dbReference type="Proteomes" id="UP000247612">
    <property type="component" value="Unassembled WGS sequence"/>
</dbReference>
<dbReference type="InterPro" id="IPR003810">
    <property type="entry name" value="Mntp/YtaF"/>
</dbReference>
<keyword evidence="4 8" id="KW-1133">Transmembrane helix</keyword>
<dbReference type="GO" id="GO:0005886">
    <property type="term" value="C:plasma membrane"/>
    <property type="evidence" value="ECO:0007669"/>
    <property type="project" value="UniProtKB-SubCell"/>
</dbReference>
<evidence type="ECO:0000256" key="3">
    <source>
        <dbReference type="ARBA" id="ARBA00022692"/>
    </source>
</evidence>
<evidence type="ECO:0000256" key="7">
    <source>
        <dbReference type="ARBA" id="ARBA00023211"/>
    </source>
</evidence>
<evidence type="ECO:0000256" key="2">
    <source>
        <dbReference type="ARBA" id="ARBA00022475"/>
    </source>
</evidence>
<protein>
    <recommendedName>
        <fullName evidence="8">Putative manganese efflux pump MntP</fullName>
    </recommendedName>
</protein>
<organism evidence="9 10">
    <name type="scientific">Dielma fastidiosa</name>
    <dbReference type="NCBI Taxonomy" id="1034346"/>
    <lineage>
        <taxon>Bacteria</taxon>
        <taxon>Bacillati</taxon>
        <taxon>Bacillota</taxon>
        <taxon>Erysipelotrichia</taxon>
        <taxon>Erysipelotrichales</taxon>
        <taxon>Erysipelotrichaceae</taxon>
        <taxon>Dielma</taxon>
    </lineage>
</organism>
<comment type="caution">
    <text evidence="9">The sequence shown here is derived from an EMBL/GenBank/DDBJ whole genome shotgun (WGS) entry which is preliminary data.</text>
</comment>
<keyword evidence="10" id="KW-1185">Reference proteome</keyword>
<feature type="transmembrane region" description="Helical" evidence="8">
    <location>
        <begin position="67"/>
        <end position="85"/>
    </location>
</feature>
<dbReference type="PANTHER" id="PTHR35529:SF1">
    <property type="entry name" value="MANGANESE EFFLUX PUMP MNTP-RELATED"/>
    <property type="match status" value="1"/>
</dbReference>
<dbReference type="GO" id="GO:0005384">
    <property type="term" value="F:manganese ion transmembrane transporter activity"/>
    <property type="evidence" value="ECO:0007669"/>
    <property type="project" value="UniProtKB-UniRule"/>
</dbReference>
<feature type="transmembrane region" description="Helical" evidence="8">
    <location>
        <begin position="39"/>
        <end position="61"/>
    </location>
</feature>
<dbReference type="InterPro" id="IPR022929">
    <property type="entry name" value="Put_MntP"/>
</dbReference>
<evidence type="ECO:0000256" key="1">
    <source>
        <dbReference type="ARBA" id="ARBA00022448"/>
    </source>
</evidence>
<name>A0A318LAA0_9FIRM</name>
<comment type="similarity">
    <text evidence="8">Belongs to the MntP (TC 9.B.29) family.</text>
</comment>
<keyword evidence="5 8" id="KW-0406">Ion transport</keyword>
<keyword evidence="3 8" id="KW-0812">Transmembrane</keyword>
<reference evidence="9 10" key="1">
    <citation type="submission" date="2018-05" db="EMBL/GenBank/DDBJ databases">
        <title>Genomic Encyclopedia of Type Strains, Phase IV (KMG-IV): sequencing the most valuable type-strain genomes for metagenomic binning, comparative biology and taxonomic classification.</title>
        <authorList>
            <person name="Goeker M."/>
        </authorList>
    </citation>
    <scope>NUCLEOTIDE SEQUENCE [LARGE SCALE GENOMIC DNA]</scope>
    <source>
        <strain evidence="9 10">JC118</strain>
    </source>
</reference>
<evidence type="ECO:0000256" key="4">
    <source>
        <dbReference type="ARBA" id="ARBA00022989"/>
    </source>
</evidence>
<keyword evidence="6 8" id="KW-0472">Membrane</keyword>